<comment type="subcellular location">
    <subcellularLocation>
        <location evidence="1">Mitochondrion inner membrane</location>
        <topology evidence="1">Single-pass membrane protein</topology>
    </subcellularLocation>
</comment>
<dbReference type="EMBL" id="CAJFDH010000006">
    <property type="protein sequence ID" value="CAD5230131.1"/>
    <property type="molecule type" value="Genomic_DNA"/>
</dbReference>
<feature type="compositionally biased region" description="Basic and acidic residues" evidence="16">
    <location>
        <begin position="583"/>
        <end position="614"/>
    </location>
</feature>
<keyword evidence="20" id="KW-1185">Reference proteome</keyword>
<dbReference type="OrthoDB" id="624114at2759"/>
<evidence type="ECO:0000256" key="2">
    <source>
        <dbReference type="ARBA" id="ARBA00022448"/>
    </source>
</evidence>
<evidence type="ECO:0000256" key="15">
    <source>
        <dbReference type="SAM" id="Coils"/>
    </source>
</evidence>
<keyword evidence="12 14" id="KW-0496">Mitochondrion</keyword>
<feature type="domain" description="Letm1 RBD" evidence="18">
    <location>
        <begin position="176"/>
        <end position="461"/>
    </location>
</feature>
<feature type="transmembrane region" description="Helical" evidence="17">
    <location>
        <begin position="130"/>
        <end position="153"/>
    </location>
</feature>
<keyword evidence="11" id="KW-0406">Ion transport</keyword>
<keyword evidence="4 17" id="KW-0812">Transmembrane</keyword>
<feature type="region of interest" description="Disordered" evidence="16">
    <location>
        <begin position="583"/>
        <end position="664"/>
    </location>
</feature>
<keyword evidence="2" id="KW-0813">Transport</keyword>
<dbReference type="InterPro" id="IPR059005">
    <property type="entry name" value="LETM1_C"/>
</dbReference>
<evidence type="ECO:0000256" key="13">
    <source>
        <dbReference type="ARBA" id="ARBA00023136"/>
    </source>
</evidence>
<evidence type="ECO:0000256" key="9">
    <source>
        <dbReference type="ARBA" id="ARBA00022989"/>
    </source>
</evidence>
<feature type="coiled-coil region" evidence="15">
    <location>
        <begin position="403"/>
        <end position="491"/>
    </location>
</feature>
<organism evidence="19 20">
    <name type="scientific">Bursaphelenchus okinawaensis</name>
    <dbReference type="NCBI Taxonomy" id="465554"/>
    <lineage>
        <taxon>Eukaryota</taxon>
        <taxon>Metazoa</taxon>
        <taxon>Ecdysozoa</taxon>
        <taxon>Nematoda</taxon>
        <taxon>Chromadorea</taxon>
        <taxon>Rhabditida</taxon>
        <taxon>Tylenchina</taxon>
        <taxon>Tylenchomorpha</taxon>
        <taxon>Aphelenchoidea</taxon>
        <taxon>Aphelenchoididae</taxon>
        <taxon>Bursaphelenchus</taxon>
    </lineage>
</organism>
<evidence type="ECO:0000256" key="8">
    <source>
        <dbReference type="ARBA" id="ARBA00022946"/>
    </source>
</evidence>
<dbReference type="Pfam" id="PF26561">
    <property type="entry name" value="LETM1_C"/>
    <property type="match status" value="1"/>
</dbReference>
<dbReference type="GO" id="GO:0005743">
    <property type="term" value="C:mitochondrial inner membrane"/>
    <property type="evidence" value="ECO:0007669"/>
    <property type="project" value="UniProtKB-SubCell"/>
</dbReference>
<keyword evidence="9 17" id="KW-1133">Transmembrane helix</keyword>
<evidence type="ECO:0000313" key="20">
    <source>
        <dbReference type="Proteomes" id="UP000614601"/>
    </source>
</evidence>
<keyword evidence="8" id="KW-0809">Transit peptide</keyword>
<dbReference type="InterPro" id="IPR033122">
    <property type="entry name" value="LETM1-like_RBD"/>
</dbReference>
<keyword evidence="10 15" id="KW-0175">Coiled coil</keyword>
<comment type="caution">
    <text evidence="19">The sequence shown here is derived from an EMBL/GenBank/DDBJ whole genome shotgun (WGS) entry which is preliminary data.</text>
</comment>
<dbReference type="EMBL" id="CAJFCW020000006">
    <property type="protein sequence ID" value="CAG9127520.1"/>
    <property type="molecule type" value="Genomic_DNA"/>
</dbReference>
<dbReference type="Proteomes" id="UP000614601">
    <property type="component" value="Unassembled WGS sequence"/>
</dbReference>
<evidence type="ECO:0000256" key="14">
    <source>
        <dbReference type="PROSITE-ProRule" id="PRU01094"/>
    </source>
</evidence>
<gene>
    <name evidence="19" type="ORF">BOKJ2_LOCUS13982</name>
</gene>
<keyword evidence="13 17" id="KW-0472">Membrane</keyword>
<evidence type="ECO:0000256" key="16">
    <source>
        <dbReference type="SAM" id="MobiDB-lite"/>
    </source>
</evidence>
<accession>A0A811LR37</accession>
<dbReference type="GO" id="GO:0030003">
    <property type="term" value="P:intracellular monoatomic cation homeostasis"/>
    <property type="evidence" value="ECO:0007669"/>
    <property type="project" value="TreeGrafter"/>
</dbReference>
<keyword evidence="6" id="KW-0999">Mitochondrion inner membrane</keyword>
<sequence>MIGMLVRRSASLSRFHRVHTKFKIDRRVVIIDSRRYFNDRSKVEETLKMLKEDLERQQKEETERKKENKALVQKLPLKTRIIHELKHYYHGFRLLVLETRLSSKYLFRLARGETLTRRERQQMVRTVSDLFRLIPFSFFIIVPFMELALPFFIKLFPSMLPSTFQEQSKEREKIRKQLKIRVEMAKFLQDTLEEIALERKKKGSDADEQSKAYEFSQFLKKVREERSVVSNEELFKYAKLFEDELTLDSLSMGQLRALCRMLGVQPLGTPEILRFQLMLKLRDLKADDRLITAEGGVDALSVSDLQQACRQRGMRAIGVSEERLRSQLRQWLELSQNDKMPPSMLLLSRALFLPEDISFSGRLKVIVQQLPVELGEQTKQKLTELEGGTVDPKERLALIKTIEEGLKLEREQAKAEADQKKKKAEDQKLMEQVKIEAERAKLEEDDRKLKEILEVEKPAEEKPKFLDEVVLQKAHDTVQKLHEEVGKLNEMVNDDLETIKKAKQAKKPQGLEAVEDMLHGSSPINDARHDISELKEKVIEHTEDLIEVNTLADDYAETKVAKRLRARVNSMIAGVDTLVAKLESERRQLRDKADRETGAEDMLQERKVEQKEVKADEEEEKSKKSKGPKPPPTPPPTSSSPPPPTPPPSSRTEKRSQAEVSSTG</sequence>
<dbReference type="GO" id="GO:0043022">
    <property type="term" value="F:ribosome binding"/>
    <property type="evidence" value="ECO:0007669"/>
    <property type="project" value="InterPro"/>
</dbReference>
<evidence type="ECO:0000256" key="10">
    <source>
        <dbReference type="ARBA" id="ARBA00023054"/>
    </source>
</evidence>
<evidence type="ECO:0000256" key="5">
    <source>
        <dbReference type="ARBA" id="ARBA00022723"/>
    </source>
</evidence>
<keyword evidence="3" id="KW-0109">Calcium transport</keyword>
<dbReference type="InterPro" id="IPR044202">
    <property type="entry name" value="LETM1/MDM38-like"/>
</dbReference>
<evidence type="ECO:0000313" key="19">
    <source>
        <dbReference type="EMBL" id="CAD5230131.1"/>
    </source>
</evidence>
<evidence type="ECO:0000256" key="12">
    <source>
        <dbReference type="ARBA" id="ARBA00023128"/>
    </source>
</evidence>
<dbReference type="PANTHER" id="PTHR14009">
    <property type="entry name" value="LEUCINE ZIPPER-EF-HAND CONTAINING TRANSMEMBRANE PROTEIN"/>
    <property type="match status" value="1"/>
</dbReference>
<evidence type="ECO:0000256" key="11">
    <source>
        <dbReference type="ARBA" id="ARBA00023065"/>
    </source>
</evidence>
<evidence type="ECO:0000259" key="18">
    <source>
        <dbReference type="PROSITE" id="PS51758"/>
    </source>
</evidence>
<protein>
    <recommendedName>
        <fullName evidence="18">Letm1 RBD domain-containing protein</fullName>
    </recommendedName>
</protein>
<feature type="compositionally biased region" description="Pro residues" evidence="16">
    <location>
        <begin position="628"/>
        <end position="649"/>
    </location>
</feature>
<evidence type="ECO:0000256" key="6">
    <source>
        <dbReference type="ARBA" id="ARBA00022792"/>
    </source>
</evidence>
<keyword evidence="7" id="KW-0106">Calcium</keyword>
<dbReference type="AlphaFoldDB" id="A0A811LR37"/>
<evidence type="ECO:0000256" key="4">
    <source>
        <dbReference type="ARBA" id="ARBA00022692"/>
    </source>
</evidence>
<feature type="coiled-coil region" evidence="15">
    <location>
        <begin position="40"/>
        <end position="71"/>
    </location>
</feature>
<proteinExistence type="predicted"/>
<evidence type="ECO:0000256" key="7">
    <source>
        <dbReference type="ARBA" id="ARBA00022837"/>
    </source>
</evidence>
<reference evidence="19" key="1">
    <citation type="submission" date="2020-09" db="EMBL/GenBank/DDBJ databases">
        <authorList>
            <person name="Kikuchi T."/>
        </authorList>
    </citation>
    <scope>NUCLEOTIDE SEQUENCE</scope>
    <source>
        <strain evidence="19">SH1</strain>
    </source>
</reference>
<dbReference type="PROSITE" id="PS51758">
    <property type="entry name" value="LETM1_RBD"/>
    <property type="match status" value="1"/>
</dbReference>
<evidence type="ECO:0000256" key="3">
    <source>
        <dbReference type="ARBA" id="ARBA00022568"/>
    </source>
</evidence>
<dbReference type="PANTHER" id="PTHR14009:SF1">
    <property type="entry name" value="MITOCHONDRIAL PROTON_CALCIUM EXCHANGER PROTEIN"/>
    <property type="match status" value="1"/>
</dbReference>
<keyword evidence="5" id="KW-0479">Metal-binding</keyword>
<name>A0A811LR37_9BILA</name>
<dbReference type="Pfam" id="PF07766">
    <property type="entry name" value="LETM1_RBD"/>
    <property type="match status" value="1"/>
</dbReference>
<evidence type="ECO:0000256" key="17">
    <source>
        <dbReference type="SAM" id="Phobius"/>
    </source>
</evidence>
<evidence type="ECO:0000256" key="1">
    <source>
        <dbReference type="ARBA" id="ARBA00004434"/>
    </source>
</evidence>
<dbReference type="Proteomes" id="UP000783686">
    <property type="component" value="Unassembled WGS sequence"/>
</dbReference>